<comment type="similarity">
    <text evidence="8">Belongs to the protein kinase superfamily.</text>
</comment>
<dbReference type="FunFam" id="3.30.200.20:FF:000042">
    <property type="entry name" value="Aurora kinase A"/>
    <property type="match status" value="1"/>
</dbReference>
<evidence type="ECO:0000256" key="4">
    <source>
        <dbReference type="ARBA" id="ARBA00022741"/>
    </source>
</evidence>
<feature type="binding site" evidence="7">
    <location>
        <position position="65"/>
    </location>
    <ligand>
        <name>ATP</name>
        <dbReference type="ChEBI" id="CHEBI:30616"/>
    </ligand>
</feature>
<dbReference type="Pfam" id="PF00069">
    <property type="entry name" value="Pkinase"/>
    <property type="match status" value="1"/>
</dbReference>
<dbReference type="FunFam" id="1.10.510.10:FF:000571">
    <property type="entry name" value="Maternal embryonic leucine zipper kinase"/>
    <property type="match status" value="1"/>
</dbReference>
<dbReference type="EMBL" id="FN654296">
    <property type="protein sequence ID" value="CBY31218.1"/>
    <property type="molecule type" value="Genomic_DNA"/>
</dbReference>
<evidence type="ECO:0000256" key="8">
    <source>
        <dbReference type="RuleBase" id="RU000304"/>
    </source>
</evidence>
<protein>
    <recommendedName>
        <fullName evidence="1">non-specific serine/threonine protein kinase</fullName>
        <ecNumber evidence="1">2.7.11.1</ecNumber>
    </recommendedName>
</protein>
<dbReference type="SMART" id="SM00220">
    <property type="entry name" value="S_TKc"/>
    <property type="match status" value="1"/>
</dbReference>
<keyword evidence="5" id="KW-0418">Kinase</keyword>
<dbReference type="AlphaFoldDB" id="E4Y6G8"/>
<dbReference type="PANTHER" id="PTHR24345">
    <property type="entry name" value="SERINE/THREONINE-PROTEIN KINASE PLK"/>
    <property type="match status" value="1"/>
</dbReference>
<dbReference type="Proteomes" id="UP000011014">
    <property type="component" value="Unassembled WGS sequence"/>
</dbReference>
<keyword evidence="4 7" id="KW-0547">Nucleotide-binding</keyword>
<evidence type="ECO:0000256" key="5">
    <source>
        <dbReference type="ARBA" id="ARBA00022777"/>
    </source>
</evidence>
<keyword evidence="2 8" id="KW-0723">Serine/threonine-protein kinase</keyword>
<evidence type="ECO:0000256" key="2">
    <source>
        <dbReference type="ARBA" id="ARBA00022527"/>
    </source>
</evidence>
<name>E4Y6G8_OIKDI</name>
<dbReference type="InterPro" id="IPR008271">
    <property type="entry name" value="Ser/Thr_kinase_AS"/>
</dbReference>
<evidence type="ECO:0000256" key="3">
    <source>
        <dbReference type="ARBA" id="ARBA00022679"/>
    </source>
</evidence>
<accession>E4Y6G8</accession>
<dbReference type="InterPro" id="IPR000719">
    <property type="entry name" value="Prot_kinase_dom"/>
</dbReference>
<evidence type="ECO:0000256" key="7">
    <source>
        <dbReference type="PROSITE-ProRule" id="PRU10141"/>
    </source>
</evidence>
<keyword evidence="6 7" id="KW-0067">ATP-binding</keyword>
<evidence type="ECO:0000313" key="10">
    <source>
        <dbReference type="EMBL" id="CBY31218.1"/>
    </source>
</evidence>
<sequence>MGCISEMMDSVNLRDDFYNPNTGNYYKIGKKLGKGGFSEVFSALQYSRNQTGIGKKENAKKVALKIVPRKRVEKEEQIVRIDEEIVIQRRLKHPNIVKIFASFRDEEKICLVLEYCNEMTLGELIKSQPTKTLSERRSAEIFSQVISALNFLHSLGILHRDIKLGNILLKDGRAKVADFGLAIDTNKTKQICICGTPNFLAPEVFQKRQHYATSDIWAAGCVLFCMLVGRPPFKYTSLSSTRKKIQNLSFDLPSALSSEAKDLINSIITYDYCRASALGISRSAFIAKYAPQTLEYLSSPILLVAKENMPPVPSFTSKLPVQISKVPEQNMQRV</sequence>
<dbReference type="PROSITE" id="PS50011">
    <property type="entry name" value="PROTEIN_KINASE_DOM"/>
    <property type="match status" value="1"/>
</dbReference>
<proteinExistence type="inferred from homology"/>
<evidence type="ECO:0000256" key="1">
    <source>
        <dbReference type="ARBA" id="ARBA00012513"/>
    </source>
</evidence>
<dbReference type="GO" id="GO:0005634">
    <property type="term" value="C:nucleus"/>
    <property type="evidence" value="ECO:0007669"/>
    <property type="project" value="TreeGrafter"/>
</dbReference>
<keyword evidence="3" id="KW-0808">Transferase</keyword>
<dbReference type="GO" id="GO:0004674">
    <property type="term" value="F:protein serine/threonine kinase activity"/>
    <property type="evidence" value="ECO:0007669"/>
    <property type="project" value="UniProtKB-KW"/>
</dbReference>
<dbReference type="GO" id="GO:0005524">
    <property type="term" value="F:ATP binding"/>
    <property type="evidence" value="ECO:0007669"/>
    <property type="project" value="UniProtKB-UniRule"/>
</dbReference>
<dbReference type="PANTHER" id="PTHR24345:SF91">
    <property type="entry name" value="SERINE_THREONINE-PROTEIN KINASE PLK4"/>
    <property type="match status" value="1"/>
</dbReference>
<dbReference type="PROSITE" id="PS00107">
    <property type="entry name" value="PROTEIN_KINASE_ATP"/>
    <property type="match status" value="1"/>
</dbReference>
<feature type="domain" description="Protein kinase" evidence="9">
    <location>
        <begin position="26"/>
        <end position="286"/>
    </location>
</feature>
<evidence type="ECO:0000256" key="6">
    <source>
        <dbReference type="ARBA" id="ARBA00022840"/>
    </source>
</evidence>
<dbReference type="EC" id="2.7.11.1" evidence="1"/>
<dbReference type="InterPro" id="IPR017441">
    <property type="entry name" value="Protein_kinase_ATP_BS"/>
</dbReference>
<organism evidence="10">
    <name type="scientific">Oikopleura dioica</name>
    <name type="common">Tunicate</name>
    <dbReference type="NCBI Taxonomy" id="34765"/>
    <lineage>
        <taxon>Eukaryota</taxon>
        <taxon>Metazoa</taxon>
        <taxon>Chordata</taxon>
        <taxon>Tunicata</taxon>
        <taxon>Appendicularia</taxon>
        <taxon>Copelata</taxon>
        <taxon>Oikopleuridae</taxon>
        <taxon>Oikopleura</taxon>
    </lineage>
</organism>
<dbReference type="SUPFAM" id="SSF56112">
    <property type="entry name" value="Protein kinase-like (PK-like)"/>
    <property type="match status" value="1"/>
</dbReference>
<dbReference type="PROSITE" id="PS00108">
    <property type="entry name" value="PROTEIN_KINASE_ST"/>
    <property type="match status" value="1"/>
</dbReference>
<dbReference type="Gene3D" id="1.10.510.10">
    <property type="entry name" value="Transferase(Phosphotransferase) domain 1"/>
    <property type="match status" value="1"/>
</dbReference>
<evidence type="ECO:0000259" key="9">
    <source>
        <dbReference type="PROSITE" id="PS50011"/>
    </source>
</evidence>
<reference evidence="10" key="1">
    <citation type="journal article" date="2010" name="Science">
        <title>Plasticity of animal genome architecture unmasked by rapid evolution of a pelagic tunicate.</title>
        <authorList>
            <person name="Denoeud F."/>
            <person name="Henriet S."/>
            <person name="Mungpakdee S."/>
            <person name="Aury J.M."/>
            <person name="Da Silva C."/>
            <person name="Brinkmann H."/>
            <person name="Mikhaleva J."/>
            <person name="Olsen L.C."/>
            <person name="Jubin C."/>
            <person name="Canestro C."/>
            <person name="Bouquet J.M."/>
            <person name="Danks G."/>
            <person name="Poulain J."/>
            <person name="Campsteijn C."/>
            <person name="Adamski M."/>
            <person name="Cross I."/>
            <person name="Yadetie F."/>
            <person name="Muffato M."/>
            <person name="Louis A."/>
            <person name="Butcher S."/>
            <person name="Tsagkogeorga G."/>
            <person name="Konrad A."/>
            <person name="Singh S."/>
            <person name="Jensen M.F."/>
            <person name="Cong E.H."/>
            <person name="Eikeseth-Otteraa H."/>
            <person name="Noel B."/>
            <person name="Anthouard V."/>
            <person name="Porcel B.M."/>
            <person name="Kachouri-Lafond R."/>
            <person name="Nishino A."/>
            <person name="Ugolini M."/>
            <person name="Chourrout P."/>
            <person name="Nishida H."/>
            <person name="Aasland R."/>
            <person name="Huzurbazar S."/>
            <person name="Westhof E."/>
            <person name="Delsuc F."/>
            <person name="Lehrach H."/>
            <person name="Reinhardt R."/>
            <person name="Weissenbach J."/>
            <person name="Roy S.W."/>
            <person name="Artiguenave F."/>
            <person name="Postlethwait J.H."/>
            <person name="Manak J.R."/>
            <person name="Thompson E.M."/>
            <person name="Jaillon O."/>
            <person name="Du Pasquier L."/>
            <person name="Boudinot P."/>
            <person name="Liberles D.A."/>
            <person name="Volff J.N."/>
            <person name="Philippe H."/>
            <person name="Lenhard B."/>
            <person name="Roest Crollius H."/>
            <person name="Wincker P."/>
            <person name="Chourrout D."/>
        </authorList>
    </citation>
    <scope>NUCLEOTIDE SEQUENCE [LARGE SCALE GENOMIC DNA]</scope>
</reference>
<gene>
    <name evidence="10" type="ORF">GSOID_T00025111001</name>
</gene>
<dbReference type="InterPro" id="IPR011009">
    <property type="entry name" value="Kinase-like_dom_sf"/>
</dbReference>